<reference evidence="2" key="1">
    <citation type="submission" date="2006-12" db="EMBL/GenBank/DDBJ databases">
        <title>Lysine-rich structural protein in the shell organic matrix of Pinctada margaritifera.</title>
        <authorList>
            <person name="Duplat D."/>
            <person name="Puissegur M."/>
            <person name="Bedouet L."/>
            <person name="Rousseau M."/>
            <person name="Milet C."/>
            <person name="Lopez E."/>
        </authorList>
    </citation>
    <scope>NUCLEOTIDE SEQUENCE</scope>
    <source>
        <tissue evidence="2">Shell organic matrix</tissue>
    </source>
</reference>
<evidence type="ECO:0000313" key="2">
    <source>
        <dbReference type="EMBL" id="ABO87300.1"/>
    </source>
</evidence>
<evidence type="ECO:0000256" key="1">
    <source>
        <dbReference type="SAM" id="SignalP"/>
    </source>
</evidence>
<name>B5KFE5_PINMG</name>
<feature type="chain" id="PRO_5002836037" evidence="1">
    <location>
        <begin position="26"/>
        <end position="111"/>
    </location>
</feature>
<proteinExistence type="evidence at transcript level"/>
<dbReference type="AlphaFoldDB" id="B5KFE5"/>
<sequence length="111" mass="12349">MAFVKLPIVCLLILVFVLNFVEVKSSGKYKKDPVKRCGSKKPCTVTDPKDPSVQTVATCSTDNKAKTCPEGCFCPNIPRIPGVFGMDAYYCCKLKKRGYGQYYKKYSEGSK</sequence>
<feature type="signal peptide" evidence="1">
    <location>
        <begin position="1"/>
        <end position="25"/>
    </location>
</feature>
<protein>
    <submittedName>
        <fullName evidence="2">Linkine</fullName>
    </submittedName>
</protein>
<organism evidence="2">
    <name type="scientific">Margaritifera margaritifera</name>
    <name type="common">Freshwater pearl mussel</name>
    <dbReference type="NCBI Taxonomy" id="102329"/>
    <lineage>
        <taxon>Eukaryota</taxon>
        <taxon>Metazoa</taxon>
        <taxon>Spiralia</taxon>
        <taxon>Lophotrochozoa</taxon>
        <taxon>Mollusca</taxon>
        <taxon>Bivalvia</taxon>
        <taxon>Autobranchia</taxon>
        <taxon>Pteriomorphia</taxon>
        <taxon>Pterioida</taxon>
        <taxon>Pterioidea</taxon>
        <taxon>Pteriidae</taxon>
        <taxon>Pinctada</taxon>
    </lineage>
</organism>
<dbReference type="EMBL" id="EF183520">
    <property type="protein sequence ID" value="ABO87300.1"/>
    <property type="molecule type" value="mRNA"/>
</dbReference>
<accession>B5KFE5</accession>
<keyword evidence="1" id="KW-0732">Signal</keyword>